<dbReference type="Proteomes" id="UP000240493">
    <property type="component" value="Unassembled WGS sequence"/>
</dbReference>
<protein>
    <recommendedName>
        <fullName evidence="3">Metallo-beta-lactamase domain-containing protein</fullName>
    </recommendedName>
</protein>
<keyword evidence="2" id="KW-1185">Reference proteome</keyword>
<dbReference type="OrthoDB" id="449487at2759"/>
<gene>
    <name evidence="1" type="ORF">M441DRAFT_47016</name>
</gene>
<proteinExistence type="predicted"/>
<evidence type="ECO:0000313" key="2">
    <source>
        <dbReference type="Proteomes" id="UP000240493"/>
    </source>
</evidence>
<name>A0A2T3ZAS9_TRIA4</name>
<reference evidence="1 2" key="1">
    <citation type="submission" date="2016-07" db="EMBL/GenBank/DDBJ databases">
        <title>Multiple horizontal gene transfer events from other fungi enriched the ability of initially mycotrophic Trichoderma (Ascomycota) to feed on dead plant biomass.</title>
        <authorList>
            <consortium name="DOE Joint Genome Institute"/>
            <person name="Aerts A."/>
            <person name="Atanasova L."/>
            <person name="Chenthamara K."/>
            <person name="Zhang J."/>
            <person name="Grujic M."/>
            <person name="Henrissat B."/>
            <person name="Kuo A."/>
            <person name="Salamov A."/>
            <person name="Lipzen A."/>
            <person name="Labutti K."/>
            <person name="Barry K."/>
            <person name="Miao Y."/>
            <person name="Rahimi M.J."/>
            <person name="Shen Q."/>
            <person name="Grigoriev I.V."/>
            <person name="Kubicek C.P."/>
            <person name="Druzhinina I.S."/>
        </authorList>
    </citation>
    <scope>NUCLEOTIDE SEQUENCE [LARGE SCALE GENOMIC DNA]</scope>
    <source>
        <strain evidence="1 2">CBS 433.97</strain>
    </source>
</reference>
<accession>A0A2T3ZAS9</accession>
<evidence type="ECO:0008006" key="3">
    <source>
        <dbReference type="Google" id="ProtNLM"/>
    </source>
</evidence>
<organism evidence="1 2">
    <name type="scientific">Trichoderma asperellum (strain ATCC 204424 / CBS 433.97 / NBRC 101777)</name>
    <dbReference type="NCBI Taxonomy" id="1042311"/>
    <lineage>
        <taxon>Eukaryota</taxon>
        <taxon>Fungi</taxon>
        <taxon>Dikarya</taxon>
        <taxon>Ascomycota</taxon>
        <taxon>Pezizomycotina</taxon>
        <taxon>Sordariomycetes</taxon>
        <taxon>Hypocreomycetidae</taxon>
        <taxon>Hypocreales</taxon>
        <taxon>Hypocreaceae</taxon>
        <taxon>Trichoderma</taxon>
    </lineage>
</organism>
<sequence>MTVNKKPDVLHELQQSYLAFTLLDRICFSDPNLFKTGNASEMRLAPITTEPPPLNSAGYGAESFGSGTYMVTHNQYNCLSLVSTDGVVVIDTPSSIGYNRQYAIGNITDKHPRIIFIYAAMQKVLMIVNVILPGWVSFAYLGEAEDMPGFVRAHDQVLHYSFDHYVGGHLTSSSNRVDVVVQPAALCNEPNTTAVSAWLDIVTNRKWLGQLSGVDVYGFENS</sequence>
<dbReference type="EMBL" id="KZ679261">
    <property type="protein sequence ID" value="PTB41914.1"/>
    <property type="molecule type" value="Genomic_DNA"/>
</dbReference>
<evidence type="ECO:0000313" key="1">
    <source>
        <dbReference type="EMBL" id="PTB41914.1"/>
    </source>
</evidence>
<dbReference type="AlphaFoldDB" id="A0A2T3ZAS9"/>